<dbReference type="SUPFAM" id="SSF117070">
    <property type="entry name" value="LEA14-like"/>
    <property type="match status" value="1"/>
</dbReference>
<comment type="caution">
    <text evidence="2">The sequence shown here is derived from an EMBL/GenBank/DDBJ whole genome shotgun (WGS) entry which is preliminary data.</text>
</comment>
<dbReference type="Gene3D" id="2.60.40.1820">
    <property type="match status" value="1"/>
</dbReference>
<dbReference type="EMBL" id="WACR01000008">
    <property type="protein sequence ID" value="KAB1063414.1"/>
    <property type="molecule type" value="Genomic_DNA"/>
</dbReference>
<gene>
    <name evidence="2" type="ORF">F3059_10110</name>
</gene>
<evidence type="ECO:0000259" key="1">
    <source>
        <dbReference type="SMART" id="SM00769"/>
    </source>
</evidence>
<sequence>MKPIHSNIKLIVAMLIISVATLGCMKFEEVEVQKVENFKIKDLKESELYFSLDLTVMNPNRSSFTINGSDLDISLNGNELGNTQLDQNLKIEGDSKQTLTVHLKTTLKEAITEQLGGMFLAALTGGIEVGVKGEVTGKCCLFLKKSFPVEHKEKVDLSKFQLN</sequence>
<protein>
    <submittedName>
        <fullName evidence="2">LEA type 2 family protein</fullName>
    </submittedName>
</protein>
<dbReference type="Proteomes" id="UP000435357">
    <property type="component" value="Unassembled WGS sequence"/>
</dbReference>
<dbReference type="GO" id="GO:0009269">
    <property type="term" value="P:response to desiccation"/>
    <property type="evidence" value="ECO:0007669"/>
    <property type="project" value="InterPro"/>
</dbReference>
<reference evidence="2 3" key="1">
    <citation type="submission" date="2019-09" db="EMBL/GenBank/DDBJ databases">
        <title>Genomes of Cryomorphaceae.</title>
        <authorList>
            <person name="Bowman J.P."/>
        </authorList>
    </citation>
    <scope>NUCLEOTIDE SEQUENCE [LARGE SCALE GENOMIC DNA]</scope>
    <source>
        <strain evidence="2 3">KCTC 52047</strain>
    </source>
</reference>
<name>A0A6N6M500_9FLAO</name>
<dbReference type="InterPro" id="IPR013990">
    <property type="entry name" value="WHy-dom"/>
</dbReference>
<dbReference type="SMART" id="SM00769">
    <property type="entry name" value="WHy"/>
    <property type="match status" value="1"/>
</dbReference>
<dbReference type="RefSeq" id="WP_151168841.1">
    <property type="nucleotide sequence ID" value="NZ_WACR01000008.1"/>
</dbReference>
<proteinExistence type="predicted"/>
<dbReference type="PROSITE" id="PS51257">
    <property type="entry name" value="PROKAR_LIPOPROTEIN"/>
    <property type="match status" value="1"/>
</dbReference>
<keyword evidence="3" id="KW-1185">Reference proteome</keyword>
<evidence type="ECO:0000313" key="3">
    <source>
        <dbReference type="Proteomes" id="UP000435357"/>
    </source>
</evidence>
<evidence type="ECO:0000313" key="2">
    <source>
        <dbReference type="EMBL" id="KAB1063414.1"/>
    </source>
</evidence>
<dbReference type="Pfam" id="PF03168">
    <property type="entry name" value="LEA_2"/>
    <property type="match status" value="1"/>
</dbReference>
<dbReference type="InterPro" id="IPR004864">
    <property type="entry name" value="LEA_2"/>
</dbReference>
<feature type="domain" description="Water stress and hypersensitive response" evidence="1">
    <location>
        <begin position="33"/>
        <end position="154"/>
    </location>
</feature>
<organism evidence="2 3">
    <name type="scientific">Salibacter halophilus</name>
    <dbReference type="NCBI Taxonomy" id="1803916"/>
    <lineage>
        <taxon>Bacteria</taxon>
        <taxon>Pseudomonadati</taxon>
        <taxon>Bacteroidota</taxon>
        <taxon>Flavobacteriia</taxon>
        <taxon>Flavobacteriales</taxon>
        <taxon>Salibacteraceae</taxon>
        <taxon>Salibacter</taxon>
    </lineage>
</organism>
<accession>A0A6N6M500</accession>
<dbReference type="AlphaFoldDB" id="A0A6N6M500"/>